<keyword evidence="2" id="KW-1133">Transmembrane helix</keyword>
<evidence type="ECO:0000256" key="2">
    <source>
        <dbReference type="SAM" id="Phobius"/>
    </source>
</evidence>
<keyword evidence="2" id="KW-0812">Transmembrane</keyword>
<accession>A0A3N2CZE4</accession>
<dbReference type="AlphaFoldDB" id="A0A3N2CZE4"/>
<organism evidence="4 5">
    <name type="scientific">Nocardioides aurantiacus</name>
    <dbReference type="NCBI Taxonomy" id="86796"/>
    <lineage>
        <taxon>Bacteria</taxon>
        <taxon>Bacillati</taxon>
        <taxon>Actinomycetota</taxon>
        <taxon>Actinomycetes</taxon>
        <taxon>Propionibacteriales</taxon>
        <taxon>Nocardioidaceae</taxon>
        <taxon>Nocardioides</taxon>
    </lineage>
</organism>
<reference evidence="4 5" key="1">
    <citation type="submission" date="2018-11" db="EMBL/GenBank/DDBJ databases">
        <title>Sequencing the genomes of 1000 actinobacteria strains.</title>
        <authorList>
            <person name="Klenk H.-P."/>
        </authorList>
    </citation>
    <scope>NUCLEOTIDE SEQUENCE [LARGE SCALE GENOMIC DNA]</scope>
    <source>
        <strain evidence="4 5">DSM 12652</strain>
    </source>
</reference>
<sequence length="702" mass="73462">MLAVVALLVAPLVGVALGGATDPAVAVEEPAATPLTVRLDSMSPAVLPRRGSITLEGSVSNDSEEDWDDVNVTPFSSTTPLTTREDLALAAQTPEQTTVGERLDVFDAVGDLGPGESADFAVRVPVGELPISGDPGAYWIGVHALGTDAAGRDAVADGRARTFVPLLTPRQARSASVPVSLVLPLRQAARRAADGSLDDPQQWVDLSAEEGRLTRLADLAATAGDRPLTWLADPAVLDALSDLGRGNPPVSLETRSEGSDEGSEEDDPEESPAPSGGSDAAGVPDGAAAERARALVQRLRDELDSRDLLTLPYADPDAAALARRRPPLLARAATLSERRTAARDLVGRAVVAPPGGFFDPELVEALPEDEDLLLSDQGELALSPASTLDGRRLTLADARTSAGGPAPVSGTDPLALRQRVLAEAATQVVAGDEVRPIVVTLPQRWDPGAAWREADLFDGLDTGWVRFAALPSGGTAYDGQLPYPRSQRAAEIGTDNLRAAVELAAAGRTLSDLLTGEDDVSDDLLGASLQAVSYSARRLPRLNVERTDALAAAARGELARVRVTGNDLVSLSSGSGDVTVTVVNDLEQPVTVGLRVETDAEVEIDTGEAVQLGPGQRSTARLPVRSSDGVHEVTMQPVTSDGAAVGEPFTFSLRTSEVGRVIWVVIAAGGVLLAVMIARRVVLRLRSRHRRERPTDPAKDVP</sequence>
<feature type="region of interest" description="Disordered" evidence="1">
    <location>
        <begin position="241"/>
        <end position="290"/>
    </location>
</feature>
<dbReference type="Pfam" id="PF19516">
    <property type="entry name" value="DUF6049"/>
    <property type="match status" value="2"/>
</dbReference>
<evidence type="ECO:0000256" key="3">
    <source>
        <dbReference type="SAM" id="SignalP"/>
    </source>
</evidence>
<keyword evidence="5" id="KW-1185">Reference proteome</keyword>
<keyword evidence="2" id="KW-0472">Membrane</keyword>
<evidence type="ECO:0000256" key="1">
    <source>
        <dbReference type="SAM" id="MobiDB-lite"/>
    </source>
</evidence>
<gene>
    <name evidence="4" type="ORF">EDD33_3808</name>
</gene>
<comment type="caution">
    <text evidence="4">The sequence shown here is derived from an EMBL/GenBank/DDBJ whole genome shotgun (WGS) entry which is preliminary data.</text>
</comment>
<feature type="chain" id="PRO_5017978444" description="Glycoprotein" evidence="3">
    <location>
        <begin position="27"/>
        <end position="702"/>
    </location>
</feature>
<feature type="signal peptide" evidence="3">
    <location>
        <begin position="1"/>
        <end position="26"/>
    </location>
</feature>
<evidence type="ECO:0000313" key="5">
    <source>
        <dbReference type="Proteomes" id="UP000281738"/>
    </source>
</evidence>
<evidence type="ECO:0000313" key="4">
    <source>
        <dbReference type="EMBL" id="ROR92907.1"/>
    </source>
</evidence>
<keyword evidence="3" id="KW-0732">Signal</keyword>
<dbReference type="EMBL" id="RKHO01000001">
    <property type="protein sequence ID" value="ROR92907.1"/>
    <property type="molecule type" value="Genomic_DNA"/>
</dbReference>
<proteinExistence type="predicted"/>
<feature type="compositionally biased region" description="Acidic residues" evidence="1">
    <location>
        <begin position="259"/>
        <end position="270"/>
    </location>
</feature>
<feature type="transmembrane region" description="Helical" evidence="2">
    <location>
        <begin position="661"/>
        <end position="683"/>
    </location>
</feature>
<dbReference type="InterPro" id="IPR046112">
    <property type="entry name" value="DUF6049"/>
</dbReference>
<name>A0A3N2CZE4_9ACTN</name>
<protein>
    <recommendedName>
        <fullName evidence="6">Glycoprotein</fullName>
    </recommendedName>
</protein>
<evidence type="ECO:0008006" key="6">
    <source>
        <dbReference type="Google" id="ProtNLM"/>
    </source>
</evidence>
<dbReference type="Proteomes" id="UP000281738">
    <property type="component" value="Unassembled WGS sequence"/>
</dbReference>